<name>A0A383DMG3_9ZZZZ</name>
<organism evidence="1">
    <name type="scientific">marine metagenome</name>
    <dbReference type="NCBI Taxonomy" id="408172"/>
    <lineage>
        <taxon>unclassified sequences</taxon>
        <taxon>metagenomes</taxon>
        <taxon>ecological metagenomes</taxon>
    </lineage>
</organism>
<accession>A0A383DMG3</accession>
<gene>
    <name evidence="1" type="ORF">METZ01_LOCUS498279</name>
</gene>
<dbReference type="AlphaFoldDB" id="A0A383DMG3"/>
<evidence type="ECO:0000313" key="1">
    <source>
        <dbReference type="EMBL" id="SVE45425.1"/>
    </source>
</evidence>
<proteinExistence type="predicted"/>
<reference evidence="1" key="1">
    <citation type="submission" date="2018-05" db="EMBL/GenBank/DDBJ databases">
        <authorList>
            <person name="Lanie J.A."/>
            <person name="Ng W.-L."/>
            <person name="Kazmierczak K.M."/>
            <person name="Andrzejewski T.M."/>
            <person name="Davidsen T.M."/>
            <person name="Wayne K.J."/>
            <person name="Tettelin H."/>
            <person name="Glass J.I."/>
            <person name="Rusch D."/>
            <person name="Podicherti R."/>
            <person name="Tsui H.-C.T."/>
            <person name="Winkler M.E."/>
        </authorList>
    </citation>
    <scope>NUCLEOTIDE SEQUENCE</scope>
</reference>
<protein>
    <submittedName>
        <fullName evidence="1">Uncharacterized protein</fullName>
    </submittedName>
</protein>
<dbReference type="EMBL" id="UINC01218416">
    <property type="protein sequence ID" value="SVE45425.1"/>
    <property type="molecule type" value="Genomic_DNA"/>
</dbReference>
<sequence>MVQAKAKIEELLAAIPKTVKSKKK</sequence>